<proteinExistence type="predicted"/>
<comment type="caution">
    <text evidence="1">The sequence shown here is derived from an EMBL/GenBank/DDBJ whole genome shotgun (WGS) entry which is preliminary data.</text>
</comment>
<keyword evidence="2" id="KW-1185">Reference proteome</keyword>
<organism evidence="1 2">
    <name type="scientific">Collybia nuda</name>
    <dbReference type="NCBI Taxonomy" id="64659"/>
    <lineage>
        <taxon>Eukaryota</taxon>
        <taxon>Fungi</taxon>
        <taxon>Dikarya</taxon>
        <taxon>Basidiomycota</taxon>
        <taxon>Agaricomycotina</taxon>
        <taxon>Agaricomycetes</taxon>
        <taxon>Agaricomycetidae</taxon>
        <taxon>Agaricales</taxon>
        <taxon>Tricholomatineae</taxon>
        <taxon>Clitocybaceae</taxon>
        <taxon>Collybia</taxon>
    </lineage>
</organism>
<protein>
    <submittedName>
        <fullName evidence="1">Uncharacterized protein</fullName>
    </submittedName>
</protein>
<evidence type="ECO:0000313" key="2">
    <source>
        <dbReference type="Proteomes" id="UP000807353"/>
    </source>
</evidence>
<evidence type="ECO:0000313" key="1">
    <source>
        <dbReference type="EMBL" id="KAF9460733.1"/>
    </source>
</evidence>
<sequence>MKEQDQSHTEALAEIQLILNNLLETEYFEHLKKQVNQEIEDQIDQLVKEQVAIGLDSHIPQNLQDEVIQQKVELENLQMQLHNSESRRANACVKADEGAGTLHTIYMTNGQVSRHFPKTLEDLFNLDAETCKEMMRDYGLTDITDAQDRNLNYFMQFCGVTYRIVSVKLLAAHAQGLSIRHFMIWQVRTQILHF</sequence>
<reference evidence="1" key="1">
    <citation type="submission" date="2020-11" db="EMBL/GenBank/DDBJ databases">
        <authorList>
            <consortium name="DOE Joint Genome Institute"/>
            <person name="Ahrendt S."/>
            <person name="Riley R."/>
            <person name="Andreopoulos W."/>
            <person name="Labutti K."/>
            <person name="Pangilinan J."/>
            <person name="Ruiz-Duenas F.J."/>
            <person name="Barrasa J.M."/>
            <person name="Sanchez-Garcia M."/>
            <person name="Camarero S."/>
            <person name="Miyauchi S."/>
            <person name="Serrano A."/>
            <person name="Linde D."/>
            <person name="Babiker R."/>
            <person name="Drula E."/>
            <person name="Ayuso-Fernandez I."/>
            <person name="Pacheco R."/>
            <person name="Padilla G."/>
            <person name="Ferreira P."/>
            <person name="Barriuso J."/>
            <person name="Kellner H."/>
            <person name="Castanera R."/>
            <person name="Alfaro M."/>
            <person name="Ramirez L."/>
            <person name="Pisabarro A.G."/>
            <person name="Kuo A."/>
            <person name="Tritt A."/>
            <person name="Lipzen A."/>
            <person name="He G."/>
            <person name="Yan M."/>
            <person name="Ng V."/>
            <person name="Cullen D."/>
            <person name="Martin F."/>
            <person name="Rosso M.-N."/>
            <person name="Henrissat B."/>
            <person name="Hibbett D."/>
            <person name="Martinez A.T."/>
            <person name="Grigoriev I.V."/>
        </authorList>
    </citation>
    <scope>NUCLEOTIDE SEQUENCE</scope>
    <source>
        <strain evidence="1">CBS 247.69</strain>
    </source>
</reference>
<accession>A0A9P6CHB6</accession>
<dbReference type="EMBL" id="MU150294">
    <property type="protein sequence ID" value="KAF9460733.1"/>
    <property type="molecule type" value="Genomic_DNA"/>
</dbReference>
<dbReference type="OrthoDB" id="3235759at2759"/>
<dbReference type="AlphaFoldDB" id="A0A9P6CHB6"/>
<gene>
    <name evidence="1" type="ORF">BDZ94DRAFT_1169090</name>
</gene>
<dbReference type="Proteomes" id="UP000807353">
    <property type="component" value="Unassembled WGS sequence"/>
</dbReference>
<name>A0A9P6CHB6_9AGAR</name>